<keyword evidence="2" id="KW-1185">Reference proteome</keyword>
<organism evidence="1 2">
    <name type="scientific">Craurococcus roseus</name>
    <dbReference type="NCBI Taxonomy" id="77585"/>
    <lineage>
        <taxon>Bacteria</taxon>
        <taxon>Pseudomonadati</taxon>
        <taxon>Pseudomonadota</taxon>
        <taxon>Alphaproteobacteria</taxon>
        <taxon>Acetobacterales</taxon>
        <taxon>Acetobacteraceae</taxon>
        <taxon>Craurococcus</taxon>
    </lineage>
</organism>
<comment type="caution">
    <text evidence="1">The sequence shown here is derived from an EMBL/GenBank/DDBJ whole genome shotgun (WGS) entry which is preliminary data.</text>
</comment>
<accession>A0ABN1EYG5</accession>
<dbReference type="EMBL" id="BAAAFZ010000014">
    <property type="protein sequence ID" value="GAA0576918.1"/>
    <property type="molecule type" value="Genomic_DNA"/>
</dbReference>
<name>A0ABN1EYG5_9PROT</name>
<protein>
    <submittedName>
        <fullName evidence="1">Uncharacterized protein</fullName>
    </submittedName>
</protein>
<evidence type="ECO:0000313" key="1">
    <source>
        <dbReference type="EMBL" id="GAA0576918.1"/>
    </source>
</evidence>
<evidence type="ECO:0000313" key="2">
    <source>
        <dbReference type="Proteomes" id="UP001501588"/>
    </source>
</evidence>
<gene>
    <name evidence="1" type="ORF">GCM10009416_14380</name>
</gene>
<sequence length="106" mass="11621">MRRPPPRFAEWWARTGGRLANLRPPVAEQRVHRHSERSPSRPIDRLIGSKVAQSAGPPGASLTLSVKGGQTRMSADHRTTANFVRIDNTITKLAAVGHPGRGLPHH</sequence>
<reference evidence="1 2" key="1">
    <citation type="journal article" date="2019" name="Int. J. Syst. Evol. Microbiol.">
        <title>The Global Catalogue of Microorganisms (GCM) 10K type strain sequencing project: providing services to taxonomists for standard genome sequencing and annotation.</title>
        <authorList>
            <consortium name="The Broad Institute Genomics Platform"/>
            <consortium name="The Broad Institute Genome Sequencing Center for Infectious Disease"/>
            <person name="Wu L."/>
            <person name="Ma J."/>
        </authorList>
    </citation>
    <scope>NUCLEOTIDE SEQUENCE [LARGE SCALE GENOMIC DNA]</scope>
    <source>
        <strain evidence="1 2">JCM 9933</strain>
    </source>
</reference>
<proteinExistence type="predicted"/>
<dbReference type="Proteomes" id="UP001501588">
    <property type="component" value="Unassembled WGS sequence"/>
</dbReference>